<dbReference type="GO" id="GO:0032259">
    <property type="term" value="P:methylation"/>
    <property type="evidence" value="ECO:0007669"/>
    <property type="project" value="UniProtKB-KW"/>
</dbReference>
<gene>
    <name evidence="2" type="primary">rlmI_28</name>
    <name evidence="2" type="ORF">SDC9_128869</name>
</gene>
<accession>A0A645CZ05</accession>
<dbReference type="GO" id="GO:0008168">
    <property type="term" value="F:methyltransferase activity"/>
    <property type="evidence" value="ECO:0007669"/>
    <property type="project" value="UniProtKB-KW"/>
</dbReference>
<dbReference type="AlphaFoldDB" id="A0A645CZ05"/>
<dbReference type="CDD" id="cd02440">
    <property type="entry name" value="AdoMet_MTases"/>
    <property type="match status" value="1"/>
</dbReference>
<dbReference type="Pfam" id="PF13847">
    <property type="entry name" value="Methyltransf_31"/>
    <property type="match status" value="1"/>
</dbReference>
<evidence type="ECO:0000259" key="1">
    <source>
        <dbReference type="Pfam" id="PF13847"/>
    </source>
</evidence>
<dbReference type="InterPro" id="IPR029063">
    <property type="entry name" value="SAM-dependent_MTases_sf"/>
</dbReference>
<evidence type="ECO:0000313" key="2">
    <source>
        <dbReference type="EMBL" id="MPM81812.1"/>
    </source>
</evidence>
<comment type="caution">
    <text evidence="2">The sequence shown here is derived from an EMBL/GenBank/DDBJ whole genome shotgun (WGS) entry which is preliminary data.</text>
</comment>
<dbReference type="EC" id="2.1.1.191" evidence="2"/>
<dbReference type="PANTHER" id="PTHR42873:SF1">
    <property type="entry name" value="S-ADENOSYLMETHIONINE-DEPENDENT METHYLTRANSFERASE DOMAIN-CONTAINING PROTEIN"/>
    <property type="match status" value="1"/>
</dbReference>
<organism evidence="2">
    <name type="scientific">bioreactor metagenome</name>
    <dbReference type="NCBI Taxonomy" id="1076179"/>
    <lineage>
        <taxon>unclassified sequences</taxon>
        <taxon>metagenomes</taxon>
        <taxon>ecological metagenomes</taxon>
    </lineage>
</organism>
<keyword evidence="2" id="KW-0489">Methyltransferase</keyword>
<dbReference type="PANTHER" id="PTHR42873">
    <property type="entry name" value="RIBOSOMAL RNA LARGE SUBUNIT METHYLTRANSFERASE"/>
    <property type="match status" value="1"/>
</dbReference>
<feature type="domain" description="Methyltransferase" evidence="1">
    <location>
        <begin position="4"/>
        <end position="134"/>
    </location>
</feature>
<keyword evidence="2" id="KW-0808">Transferase</keyword>
<dbReference type="InterPro" id="IPR025714">
    <property type="entry name" value="Methyltranfer_dom"/>
</dbReference>
<protein>
    <submittedName>
        <fullName evidence="2">Ribosomal RNA large subunit methyltransferase I</fullName>
        <ecNumber evidence="2">2.1.1.191</ecNumber>
    </submittedName>
</protein>
<sequence length="173" mass="19482">MLGCFCHTGSFAIHAAHYGASKVEATDISGLAIEQAQINAKLNGYADRITFSEANAFDLLKQYTQENRRYDVVILDPPAFAKNKSSVEGAYRGYKEINLRGMKLLNPGGYLMTNSCSFHMSEELFREMLTEAATDAKLRFRLVDWRSQAPDHPQIVGYPESHYLKNIILQLVD</sequence>
<dbReference type="SUPFAM" id="SSF53335">
    <property type="entry name" value="S-adenosyl-L-methionine-dependent methyltransferases"/>
    <property type="match status" value="1"/>
</dbReference>
<dbReference type="Gene3D" id="3.40.50.150">
    <property type="entry name" value="Vaccinia Virus protein VP39"/>
    <property type="match status" value="1"/>
</dbReference>
<dbReference type="EMBL" id="VSSQ01031056">
    <property type="protein sequence ID" value="MPM81812.1"/>
    <property type="molecule type" value="Genomic_DNA"/>
</dbReference>
<reference evidence="2" key="1">
    <citation type="submission" date="2019-08" db="EMBL/GenBank/DDBJ databases">
        <authorList>
            <person name="Kucharzyk K."/>
            <person name="Murdoch R.W."/>
            <person name="Higgins S."/>
            <person name="Loffler F."/>
        </authorList>
    </citation>
    <scope>NUCLEOTIDE SEQUENCE</scope>
</reference>
<proteinExistence type="predicted"/>
<name>A0A645CZ05_9ZZZZ</name>